<evidence type="ECO:0000259" key="6">
    <source>
        <dbReference type="PROSITE" id="PS50929"/>
    </source>
</evidence>
<feature type="transmembrane region" description="Helical" evidence="5">
    <location>
        <begin position="95"/>
        <end position="117"/>
    </location>
</feature>
<evidence type="ECO:0000256" key="2">
    <source>
        <dbReference type="ARBA" id="ARBA00022692"/>
    </source>
</evidence>
<keyword evidence="7" id="KW-0547">Nucleotide-binding</keyword>
<evidence type="ECO:0000256" key="3">
    <source>
        <dbReference type="ARBA" id="ARBA00022989"/>
    </source>
</evidence>
<comment type="caution">
    <text evidence="7">The sequence shown here is derived from an EMBL/GenBank/DDBJ whole genome shotgun (WGS) entry which is preliminary data.</text>
</comment>
<name>A0ABS3VUR1_MICEH</name>
<keyword evidence="8" id="KW-1185">Reference proteome</keyword>
<protein>
    <submittedName>
        <fullName evidence="7">ABC transporter ATP-binding protein</fullName>
    </submittedName>
</protein>
<feature type="non-terminal residue" evidence="7">
    <location>
        <position position="152"/>
    </location>
</feature>
<organism evidence="7 8">
    <name type="scientific">Micromonospora echinofusca</name>
    <dbReference type="NCBI Taxonomy" id="47858"/>
    <lineage>
        <taxon>Bacteria</taxon>
        <taxon>Bacillati</taxon>
        <taxon>Actinomycetota</taxon>
        <taxon>Actinomycetes</taxon>
        <taxon>Micromonosporales</taxon>
        <taxon>Micromonosporaceae</taxon>
        <taxon>Micromonospora</taxon>
    </lineage>
</organism>
<proteinExistence type="predicted"/>
<keyword evidence="7" id="KW-0067">ATP-binding</keyword>
<evidence type="ECO:0000256" key="1">
    <source>
        <dbReference type="ARBA" id="ARBA00004651"/>
    </source>
</evidence>
<sequence length="152" mass="15812">MVLGLGTALAAGIDPWLPARRDPDHGDPWLLRRHAERHGAQVRAATTELTADIVHGLRELTVFGALQRHRAHLAARTQQLGRIQRRSTARAGAEAALIDTLVAVAVAVAGIGAVVVLDGVHAGRLDATAGPMALVLAGAILGPASQVAPYSR</sequence>
<evidence type="ECO:0000313" key="7">
    <source>
        <dbReference type="EMBL" id="MBO4208281.1"/>
    </source>
</evidence>
<feature type="domain" description="ABC transmembrane type-1" evidence="6">
    <location>
        <begin position="28"/>
        <end position="152"/>
    </location>
</feature>
<dbReference type="EMBL" id="WVUH01000183">
    <property type="protein sequence ID" value="MBO4208281.1"/>
    <property type="molecule type" value="Genomic_DNA"/>
</dbReference>
<accession>A0ABS3VUR1</accession>
<keyword evidence="4 5" id="KW-0472">Membrane</keyword>
<reference evidence="7 8" key="1">
    <citation type="submission" date="2019-12" db="EMBL/GenBank/DDBJ databases">
        <title>Whole genome sequencing of endophytic Actinobacterium Micromonospora sp. MPMI6T.</title>
        <authorList>
            <person name="Evv R."/>
            <person name="Podile A.R."/>
        </authorList>
    </citation>
    <scope>NUCLEOTIDE SEQUENCE [LARGE SCALE GENOMIC DNA]</scope>
    <source>
        <strain evidence="7 8">MPMI6</strain>
    </source>
</reference>
<keyword evidence="2 5" id="KW-0812">Transmembrane</keyword>
<keyword evidence="3 5" id="KW-1133">Transmembrane helix</keyword>
<dbReference type="Proteomes" id="UP000823521">
    <property type="component" value="Unassembled WGS sequence"/>
</dbReference>
<dbReference type="GO" id="GO:0005524">
    <property type="term" value="F:ATP binding"/>
    <property type="evidence" value="ECO:0007669"/>
    <property type="project" value="UniProtKB-KW"/>
</dbReference>
<dbReference type="SUPFAM" id="SSF90123">
    <property type="entry name" value="ABC transporter transmembrane region"/>
    <property type="match status" value="1"/>
</dbReference>
<dbReference type="InterPro" id="IPR036640">
    <property type="entry name" value="ABC1_TM_sf"/>
</dbReference>
<dbReference type="PROSITE" id="PS50929">
    <property type="entry name" value="ABC_TM1F"/>
    <property type="match status" value="1"/>
</dbReference>
<feature type="transmembrane region" description="Helical" evidence="5">
    <location>
        <begin position="129"/>
        <end position="148"/>
    </location>
</feature>
<evidence type="ECO:0000256" key="4">
    <source>
        <dbReference type="ARBA" id="ARBA00023136"/>
    </source>
</evidence>
<evidence type="ECO:0000313" key="8">
    <source>
        <dbReference type="Proteomes" id="UP000823521"/>
    </source>
</evidence>
<gene>
    <name evidence="7" type="ORF">GSF22_20040</name>
</gene>
<dbReference type="InterPro" id="IPR011527">
    <property type="entry name" value="ABC1_TM_dom"/>
</dbReference>
<comment type="subcellular location">
    <subcellularLocation>
        <location evidence="1">Cell membrane</location>
        <topology evidence="1">Multi-pass membrane protein</topology>
    </subcellularLocation>
</comment>
<dbReference type="Gene3D" id="1.20.1560.10">
    <property type="entry name" value="ABC transporter type 1, transmembrane domain"/>
    <property type="match status" value="1"/>
</dbReference>
<evidence type="ECO:0000256" key="5">
    <source>
        <dbReference type="SAM" id="Phobius"/>
    </source>
</evidence>